<dbReference type="AlphaFoldDB" id="A0A7W8LM03"/>
<reference evidence="2 3" key="1">
    <citation type="submission" date="2020-08" db="EMBL/GenBank/DDBJ databases">
        <title>Genomic Encyclopedia of Type Strains, Phase IV (KMG-IV): sequencing the most valuable type-strain genomes for metagenomic binning, comparative biology and taxonomic classification.</title>
        <authorList>
            <person name="Goeker M."/>
        </authorList>
    </citation>
    <scope>NUCLEOTIDE SEQUENCE [LARGE SCALE GENOMIC DNA]</scope>
    <source>
        <strain evidence="2 3">DSM 103462</strain>
    </source>
</reference>
<accession>A0A7W8LM03</accession>
<evidence type="ECO:0000313" key="3">
    <source>
        <dbReference type="Proteomes" id="UP000518887"/>
    </source>
</evidence>
<evidence type="ECO:0000256" key="1">
    <source>
        <dbReference type="SAM" id="MobiDB-lite"/>
    </source>
</evidence>
<keyword evidence="3" id="KW-1185">Reference proteome</keyword>
<dbReference type="EMBL" id="JACHFQ010000004">
    <property type="protein sequence ID" value="MBB5226021.1"/>
    <property type="molecule type" value="Genomic_DNA"/>
</dbReference>
<comment type="caution">
    <text evidence="2">The sequence shown here is derived from an EMBL/GenBank/DDBJ whole genome shotgun (WGS) entry which is preliminary data.</text>
</comment>
<name>A0A7W8LM03_9SPIR</name>
<proteinExistence type="predicted"/>
<dbReference type="RefSeq" id="WP_184658904.1">
    <property type="nucleotide sequence ID" value="NZ_CP031518.1"/>
</dbReference>
<organism evidence="2 3">
    <name type="scientific">Treponema ruminis</name>
    <dbReference type="NCBI Taxonomy" id="744515"/>
    <lineage>
        <taxon>Bacteria</taxon>
        <taxon>Pseudomonadati</taxon>
        <taxon>Spirochaetota</taxon>
        <taxon>Spirochaetia</taxon>
        <taxon>Spirochaetales</taxon>
        <taxon>Treponemataceae</taxon>
        <taxon>Treponema</taxon>
    </lineage>
</organism>
<protein>
    <submittedName>
        <fullName evidence="2">Uncharacterized protein</fullName>
    </submittedName>
</protein>
<feature type="region of interest" description="Disordered" evidence="1">
    <location>
        <begin position="1"/>
        <end position="25"/>
    </location>
</feature>
<dbReference type="Proteomes" id="UP000518887">
    <property type="component" value="Unassembled WGS sequence"/>
</dbReference>
<gene>
    <name evidence="2" type="ORF">HNP76_001389</name>
</gene>
<evidence type="ECO:0000313" key="2">
    <source>
        <dbReference type="EMBL" id="MBB5226021.1"/>
    </source>
</evidence>
<sequence length="46" mass="5133">MRLARRFRPLVSNKTTRANSKKQSKRLAANYALLAALAATDSKSKK</sequence>